<accession>A0A9N9GRQ9</accession>
<evidence type="ECO:0000313" key="2">
    <source>
        <dbReference type="Proteomes" id="UP000789706"/>
    </source>
</evidence>
<dbReference type="EMBL" id="CAJVPK010003588">
    <property type="protein sequence ID" value="CAG8628871.1"/>
    <property type="molecule type" value="Genomic_DNA"/>
</dbReference>
<name>A0A9N9GRQ9_9GLOM</name>
<evidence type="ECO:0000313" key="1">
    <source>
        <dbReference type="EMBL" id="CAG8628871.1"/>
    </source>
</evidence>
<organism evidence="1 2">
    <name type="scientific">Diversispora eburnea</name>
    <dbReference type="NCBI Taxonomy" id="1213867"/>
    <lineage>
        <taxon>Eukaryota</taxon>
        <taxon>Fungi</taxon>
        <taxon>Fungi incertae sedis</taxon>
        <taxon>Mucoromycota</taxon>
        <taxon>Glomeromycotina</taxon>
        <taxon>Glomeromycetes</taxon>
        <taxon>Diversisporales</taxon>
        <taxon>Diversisporaceae</taxon>
        <taxon>Diversispora</taxon>
    </lineage>
</organism>
<dbReference type="OrthoDB" id="2439165at2759"/>
<dbReference type="InterPro" id="IPR021109">
    <property type="entry name" value="Peptidase_aspartic_dom_sf"/>
</dbReference>
<dbReference type="Gene3D" id="2.40.70.10">
    <property type="entry name" value="Acid Proteases"/>
    <property type="match status" value="1"/>
</dbReference>
<gene>
    <name evidence="1" type="ORF">DEBURN_LOCUS10686</name>
</gene>
<comment type="caution">
    <text evidence="1">The sequence shown here is derived from an EMBL/GenBank/DDBJ whole genome shotgun (WGS) entry which is preliminary data.</text>
</comment>
<dbReference type="Proteomes" id="UP000789706">
    <property type="component" value="Unassembled WGS sequence"/>
</dbReference>
<reference evidence="1" key="1">
    <citation type="submission" date="2021-06" db="EMBL/GenBank/DDBJ databases">
        <authorList>
            <person name="Kallberg Y."/>
            <person name="Tangrot J."/>
            <person name="Rosling A."/>
        </authorList>
    </citation>
    <scope>NUCLEOTIDE SEQUENCE</scope>
    <source>
        <strain evidence="1">AZ414A</strain>
    </source>
</reference>
<proteinExistence type="predicted"/>
<keyword evidence="2" id="KW-1185">Reference proteome</keyword>
<dbReference type="AlphaFoldDB" id="A0A9N9GRQ9"/>
<protein>
    <submittedName>
        <fullName evidence="1">2709_t:CDS:1</fullName>
    </submittedName>
</protein>
<sequence length="209" mass="23720">IYSKDNLDSNYLEKPFQRPRIQQKVNSARLEEKVDEIGNMLSHLNIDKQPQKQVAKSNRTQRFYPFQPINYSVSTNEEVQKEESDEWFSSLQYLNAKIDNLLISDSFLDSGSEIGVLNDSTINALGWKADKPSDFDIKGNSKHSTESLGWFTDVLVSIKDKDGKTVTATGNFTRIDNGEPEPMLCLGMTWIRKVQDMSGYRVPSASSNK</sequence>
<feature type="non-terminal residue" evidence="1">
    <location>
        <position position="1"/>
    </location>
</feature>